<evidence type="ECO:0000313" key="2">
    <source>
        <dbReference type="Proteomes" id="UP000315423"/>
    </source>
</evidence>
<dbReference type="EMBL" id="QYBA01000248">
    <property type="protein sequence ID" value="TKY91168.1"/>
    <property type="molecule type" value="Genomic_DNA"/>
</dbReference>
<organism evidence="1 2">
    <name type="scientific">Candidatus Methanomarinus sp</name>
    <dbReference type="NCBI Taxonomy" id="3386244"/>
    <lineage>
        <taxon>Archaea</taxon>
        <taxon>Methanobacteriati</taxon>
        <taxon>Methanobacteriota</taxon>
        <taxon>Stenosarchaea group</taxon>
        <taxon>Methanomicrobia</taxon>
        <taxon>Methanosarcinales</taxon>
        <taxon>ANME-2 cluster</taxon>
        <taxon>Candidatus Methanocomedenaceae</taxon>
        <taxon>Candidatus Methanomarinus</taxon>
    </lineage>
</organism>
<proteinExistence type="predicted"/>
<accession>A0AC61S9F5</accession>
<dbReference type="Proteomes" id="UP000315423">
    <property type="component" value="Unassembled WGS sequence"/>
</dbReference>
<name>A0AC61S9F5_9EURY</name>
<comment type="caution">
    <text evidence="1">The sequence shown here is derived from an EMBL/GenBank/DDBJ whole genome shotgun (WGS) entry which is preliminary data.</text>
</comment>
<feature type="non-terminal residue" evidence="1">
    <location>
        <position position="1"/>
    </location>
</feature>
<gene>
    <name evidence="1" type="ORF">C5S46_07230</name>
</gene>
<evidence type="ECO:0000313" key="1">
    <source>
        <dbReference type="EMBL" id="TKY91168.1"/>
    </source>
</evidence>
<protein>
    <submittedName>
        <fullName evidence="1">Uncharacterized protein</fullName>
    </submittedName>
</protein>
<reference evidence="1" key="1">
    <citation type="submission" date="2018-09" db="EMBL/GenBank/DDBJ databases">
        <title>A genomic encyclopedia of anaerobic methanotrophic archaea.</title>
        <authorList>
            <person name="Skennerton C.T."/>
            <person name="Chadwick G.L."/>
            <person name="Laso-Perez R."/>
            <person name="Leu A.O."/>
            <person name="Speth D.R."/>
            <person name="Yu H."/>
            <person name="Morgan-Lang C."/>
            <person name="Hatzenpichler R."/>
            <person name="Goudeau D."/>
            <person name="Malmstrom R."/>
            <person name="Woyke T."/>
            <person name="Hallam S."/>
            <person name="Tyson G.W."/>
            <person name="Wegener G."/>
            <person name="Boetius A."/>
            <person name="Orphan V.J."/>
        </authorList>
    </citation>
    <scope>NUCLEOTIDE SEQUENCE</scope>
    <source>
        <strain evidence="1">CONS3730D10UFb2</strain>
    </source>
</reference>
<sequence>GIHNLTIPFDTTERWTFGKAGLVISSTSSYISTELASSKNSKAITEDIEKTLALRNNNDARLITHNYAKPWDISLIFFAAASFLDNISPFTAGGGYREIYERDKDNLLHHVLLLQHGKYIVRKKLLELNKAGEIAKREMGGEKVNSEILDLYEEKDIRGSLTE</sequence>